<accession>A0AAV2LC72</accession>
<evidence type="ECO:0000256" key="1">
    <source>
        <dbReference type="ARBA" id="ARBA00022448"/>
    </source>
</evidence>
<dbReference type="Gene3D" id="2.30.29.30">
    <property type="entry name" value="Pleckstrin-homology domain (PH domain)/Phosphotyrosine-binding domain (PTB)"/>
    <property type="match status" value="1"/>
</dbReference>
<dbReference type="PANTHER" id="PTHR10972">
    <property type="entry name" value="OXYSTEROL-BINDING PROTEIN-RELATED"/>
    <property type="match status" value="1"/>
</dbReference>
<feature type="compositionally biased region" description="Acidic residues" evidence="4">
    <location>
        <begin position="290"/>
        <end position="302"/>
    </location>
</feature>
<dbReference type="SUPFAM" id="SSF50729">
    <property type="entry name" value="PH domain-like"/>
    <property type="match status" value="1"/>
</dbReference>
<dbReference type="GO" id="GO:0005794">
    <property type="term" value="C:Golgi apparatus"/>
    <property type="evidence" value="ECO:0007669"/>
    <property type="project" value="TreeGrafter"/>
</dbReference>
<feature type="region of interest" description="Disordered" evidence="4">
    <location>
        <begin position="137"/>
        <end position="168"/>
    </location>
</feature>
<evidence type="ECO:0000256" key="3">
    <source>
        <dbReference type="ARBA" id="ARBA00023121"/>
    </source>
</evidence>
<feature type="domain" description="PH" evidence="5">
    <location>
        <begin position="38"/>
        <end position="135"/>
    </location>
</feature>
<dbReference type="GO" id="GO:0006869">
    <property type="term" value="P:lipid transport"/>
    <property type="evidence" value="ECO:0007669"/>
    <property type="project" value="UniProtKB-KW"/>
</dbReference>
<evidence type="ECO:0000256" key="4">
    <source>
        <dbReference type="SAM" id="MobiDB-lite"/>
    </source>
</evidence>
<dbReference type="AlphaFoldDB" id="A0AAV2LC72"/>
<name>A0AAV2LC72_KNICA</name>
<dbReference type="GO" id="GO:0032934">
    <property type="term" value="F:sterol binding"/>
    <property type="evidence" value="ECO:0007669"/>
    <property type="project" value="TreeGrafter"/>
</dbReference>
<reference evidence="6 7" key="1">
    <citation type="submission" date="2024-04" db="EMBL/GenBank/DDBJ databases">
        <authorList>
            <person name="Waldvogel A.-M."/>
            <person name="Schoenle A."/>
        </authorList>
    </citation>
    <scope>NUCLEOTIDE SEQUENCE [LARGE SCALE GENOMIC DNA]</scope>
</reference>
<dbReference type="EMBL" id="OZ035844">
    <property type="protein sequence ID" value="CAL1597840.1"/>
    <property type="molecule type" value="Genomic_DNA"/>
</dbReference>
<feature type="region of interest" description="Disordered" evidence="4">
    <location>
        <begin position="1"/>
        <end position="30"/>
    </location>
</feature>
<dbReference type="PANTHER" id="PTHR10972:SF46">
    <property type="entry name" value="OXYSTEROL-BINDING PROTEIN-RELATED PROTEIN 11"/>
    <property type="match status" value="1"/>
</dbReference>
<evidence type="ECO:0000313" key="7">
    <source>
        <dbReference type="Proteomes" id="UP001497482"/>
    </source>
</evidence>
<feature type="compositionally biased region" description="Low complexity" evidence="4">
    <location>
        <begin position="150"/>
        <end position="163"/>
    </location>
</feature>
<dbReference type="SMART" id="SM00233">
    <property type="entry name" value="PH"/>
    <property type="match status" value="1"/>
</dbReference>
<dbReference type="Pfam" id="PF00169">
    <property type="entry name" value="PH"/>
    <property type="match status" value="1"/>
</dbReference>
<keyword evidence="2" id="KW-0445">Lipid transport</keyword>
<dbReference type="Proteomes" id="UP001497482">
    <property type="component" value="Chromosome 22"/>
</dbReference>
<dbReference type="InterPro" id="IPR001849">
    <property type="entry name" value="PH_domain"/>
</dbReference>
<dbReference type="CDD" id="cd13291">
    <property type="entry name" value="PH_ORP10_ORP11"/>
    <property type="match status" value="1"/>
</dbReference>
<keyword evidence="7" id="KW-1185">Reference proteome</keyword>
<evidence type="ECO:0000256" key="2">
    <source>
        <dbReference type="ARBA" id="ARBA00023055"/>
    </source>
</evidence>
<organism evidence="6 7">
    <name type="scientific">Knipowitschia caucasica</name>
    <name type="common">Caucasian dwarf goby</name>
    <name type="synonym">Pomatoschistus caucasicus</name>
    <dbReference type="NCBI Taxonomy" id="637954"/>
    <lineage>
        <taxon>Eukaryota</taxon>
        <taxon>Metazoa</taxon>
        <taxon>Chordata</taxon>
        <taxon>Craniata</taxon>
        <taxon>Vertebrata</taxon>
        <taxon>Euteleostomi</taxon>
        <taxon>Actinopterygii</taxon>
        <taxon>Neopterygii</taxon>
        <taxon>Teleostei</taxon>
        <taxon>Neoteleostei</taxon>
        <taxon>Acanthomorphata</taxon>
        <taxon>Gobiaria</taxon>
        <taxon>Gobiiformes</taxon>
        <taxon>Gobioidei</taxon>
        <taxon>Gobiidae</taxon>
        <taxon>Gobiinae</taxon>
        <taxon>Knipowitschia</taxon>
    </lineage>
</organism>
<evidence type="ECO:0000313" key="6">
    <source>
        <dbReference type="EMBL" id="CAL1597840.1"/>
    </source>
</evidence>
<dbReference type="GO" id="GO:0016020">
    <property type="term" value="C:membrane"/>
    <property type="evidence" value="ECO:0007669"/>
    <property type="project" value="TreeGrafter"/>
</dbReference>
<dbReference type="FunFam" id="2.30.29.30:FF:000154">
    <property type="entry name" value="Oxysterol-binding protein"/>
    <property type="match status" value="1"/>
</dbReference>
<proteinExistence type="predicted"/>
<feature type="region of interest" description="Disordered" evidence="4">
    <location>
        <begin position="263"/>
        <end position="302"/>
    </location>
</feature>
<dbReference type="GO" id="GO:0005829">
    <property type="term" value="C:cytosol"/>
    <property type="evidence" value="ECO:0007669"/>
    <property type="project" value="TreeGrafter"/>
</dbReference>
<gene>
    <name evidence="6" type="ORF">KC01_LOCUS26322</name>
</gene>
<evidence type="ECO:0000259" key="5">
    <source>
        <dbReference type="PROSITE" id="PS50003"/>
    </source>
</evidence>
<dbReference type="InterPro" id="IPR000648">
    <property type="entry name" value="Oxysterol-bd"/>
</dbReference>
<dbReference type="InterPro" id="IPR011993">
    <property type="entry name" value="PH-like_dom_sf"/>
</dbReference>
<dbReference type="PROSITE" id="PS50003">
    <property type="entry name" value="PH_DOMAIN"/>
    <property type="match status" value="1"/>
</dbReference>
<protein>
    <recommendedName>
        <fullName evidence="5">PH domain-containing protein</fullName>
    </recommendedName>
</protein>
<keyword evidence="1" id="KW-0813">Transport</keyword>
<keyword evidence="3" id="KW-0446">Lipid-binding</keyword>
<sequence length="350" mass="38841">MQGETATDTEGKADVLPQIKTPNPGRASAKSWQYSDHMENIDGYLMKYTNLVTGWQYRFFVLNNEAGLLEYFVNEQSRPQKPRGMLPLAGAVISPSDEDSHTFTVNAISGEQYKLRATDAKERQHWVSRLQICTQHHTEAMGKSNPPPKSRSYSMASQGSGSSPIKRSLLPDHLLDAREMMSQAHGQHRELLEGIEGLPAAPGLSPLDQDLLMLKATSMATMSCLNDCLHILQLQQLARQRGTLAGPTIEWLEPKLPELLKNGGGFPQGEGPLEGPRLELSTPDSSCFSQEEEMDPEDEVEDTFSDTEEDLGAVEEERSIILHLLSQLKLGMDLTRVRESIAMTEPKSLL</sequence>